<accession>A0A317CFE6</accession>
<name>A0A317CFE6_9GAMM</name>
<gene>
    <name evidence="2" type="ORF">DKT75_08515</name>
</gene>
<dbReference type="OrthoDB" id="4146344at2"/>
<protein>
    <submittedName>
        <fullName evidence="2">DUF2063 domain-containing protein</fullName>
    </submittedName>
</protein>
<dbReference type="AlphaFoldDB" id="A0A317CFE6"/>
<organism evidence="2 3">
    <name type="scientific">Leucothrix arctica</name>
    <dbReference type="NCBI Taxonomy" id="1481894"/>
    <lineage>
        <taxon>Bacteria</taxon>
        <taxon>Pseudomonadati</taxon>
        <taxon>Pseudomonadota</taxon>
        <taxon>Gammaproteobacteria</taxon>
        <taxon>Thiotrichales</taxon>
        <taxon>Thiotrichaceae</taxon>
        <taxon>Leucothrix</taxon>
    </lineage>
</organism>
<reference evidence="2 3" key="1">
    <citation type="submission" date="2018-05" db="EMBL/GenBank/DDBJ databases">
        <title>Leucothrix arctica sp. nov., isolated from Arctic seawater.</title>
        <authorList>
            <person name="Choi A."/>
            <person name="Baek K."/>
        </authorList>
    </citation>
    <scope>NUCLEOTIDE SEQUENCE [LARGE SCALE GENOMIC DNA]</scope>
    <source>
        <strain evidence="2 3">IMCC9719</strain>
    </source>
</reference>
<dbReference type="Pfam" id="PF09836">
    <property type="entry name" value="DUF2063"/>
    <property type="match status" value="1"/>
</dbReference>
<dbReference type="RefSeq" id="WP_109822999.1">
    <property type="nucleotide sequence ID" value="NZ_QGKL01000026.1"/>
</dbReference>
<evidence type="ECO:0000313" key="3">
    <source>
        <dbReference type="Proteomes" id="UP000245506"/>
    </source>
</evidence>
<dbReference type="Proteomes" id="UP000245506">
    <property type="component" value="Unassembled WGS sequence"/>
</dbReference>
<evidence type="ECO:0000313" key="2">
    <source>
        <dbReference type="EMBL" id="PWQ96801.1"/>
    </source>
</evidence>
<keyword evidence="3" id="KW-1185">Reference proteome</keyword>
<dbReference type="Gene3D" id="1.10.150.690">
    <property type="entry name" value="DUF2063"/>
    <property type="match status" value="1"/>
</dbReference>
<feature type="domain" description="Putative DNA-binding" evidence="1">
    <location>
        <begin position="6"/>
        <end position="100"/>
    </location>
</feature>
<evidence type="ECO:0000259" key="1">
    <source>
        <dbReference type="Pfam" id="PF09836"/>
    </source>
</evidence>
<comment type="caution">
    <text evidence="2">The sequence shown here is derived from an EMBL/GenBank/DDBJ whole genome shotgun (WGS) entry which is preliminary data.</text>
</comment>
<dbReference type="InterPro" id="IPR018640">
    <property type="entry name" value="DUF2063"/>
</dbReference>
<sequence>MDLSKLQHLVAHALFDKQPDLIAASKNVLSQGQLNAEQRLGIYRNSTRAILKQHLAALFSVSQQLIGQQRFAVLSNTFIDQNQPSTPYLADFGECFNDFISQQEALKSHPYIADVASLEWMRHLAWHQPNQPIADFSQLAELNEQAQAELHFELPSSASLLHSAFAVDAIWLAHQAKSPLEVSEQLASLVLKSEVYVIIWRQGRHLKQSELSHAQWRFLQCVQQKYTLQALSDEFGSDITTLLATAVQQGWICNFN</sequence>
<proteinExistence type="predicted"/>
<dbReference type="InterPro" id="IPR044922">
    <property type="entry name" value="DUF2063_N_sf"/>
</dbReference>
<dbReference type="EMBL" id="QGKL01000026">
    <property type="protein sequence ID" value="PWQ96801.1"/>
    <property type="molecule type" value="Genomic_DNA"/>
</dbReference>